<evidence type="ECO:0000313" key="1">
    <source>
        <dbReference type="EMBL" id="MDH6283542.1"/>
    </source>
</evidence>
<protein>
    <submittedName>
        <fullName evidence="1">Uncharacterized protein</fullName>
    </submittedName>
</protein>
<name>A0ABT6MGT7_9NOCA</name>
<reference evidence="1 2" key="1">
    <citation type="submission" date="2023-04" db="EMBL/GenBank/DDBJ databases">
        <title>Forest soil microbial communities from Buena Vista Peninsula, Colon Province, Panama.</title>
        <authorList>
            <person name="Bouskill N."/>
        </authorList>
    </citation>
    <scope>NUCLEOTIDE SEQUENCE [LARGE SCALE GENOMIC DNA]</scope>
    <source>
        <strain evidence="1 2">CFH S0262</strain>
    </source>
</reference>
<gene>
    <name evidence="1" type="ORF">M2280_004790</name>
</gene>
<accession>A0ABT6MGT7</accession>
<sequence>MFTHHATRARRPRHLSVVPDIQTEVVDPRGIHAWAATIVHLNNQGLPARVPADVLRQMWAAGLGRYAAKATVIGEAFA</sequence>
<comment type="caution">
    <text evidence="1">The sequence shown here is derived from an EMBL/GenBank/DDBJ whole genome shotgun (WGS) entry which is preliminary data.</text>
</comment>
<dbReference type="EMBL" id="JARXVC010000014">
    <property type="protein sequence ID" value="MDH6283542.1"/>
    <property type="molecule type" value="Genomic_DNA"/>
</dbReference>
<evidence type="ECO:0000313" key="2">
    <source>
        <dbReference type="Proteomes" id="UP001160334"/>
    </source>
</evidence>
<proteinExistence type="predicted"/>
<organism evidence="1 2">
    <name type="scientific">Prescottella agglutinans</name>
    <dbReference type="NCBI Taxonomy" id="1644129"/>
    <lineage>
        <taxon>Bacteria</taxon>
        <taxon>Bacillati</taxon>
        <taxon>Actinomycetota</taxon>
        <taxon>Actinomycetes</taxon>
        <taxon>Mycobacteriales</taxon>
        <taxon>Nocardiaceae</taxon>
        <taxon>Prescottella</taxon>
    </lineage>
</organism>
<keyword evidence="2" id="KW-1185">Reference proteome</keyword>
<dbReference type="Proteomes" id="UP001160334">
    <property type="component" value="Unassembled WGS sequence"/>
</dbReference>